<organism evidence="2 3">
    <name type="scientific">Stephania japonica</name>
    <dbReference type="NCBI Taxonomy" id="461633"/>
    <lineage>
        <taxon>Eukaryota</taxon>
        <taxon>Viridiplantae</taxon>
        <taxon>Streptophyta</taxon>
        <taxon>Embryophyta</taxon>
        <taxon>Tracheophyta</taxon>
        <taxon>Spermatophyta</taxon>
        <taxon>Magnoliopsida</taxon>
        <taxon>Ranunculales</taxon>
        <taxon>Menispermaceae</taxon>
        <taxon>Menispermoideae</taxon>
        <taxon>Cissampelideae</taxon>
        <taxon>Stephania</taxon>
    </lineage>
</organism>
<sequence>MLPDRTWPSVTSWHVSMHRGCNTGHRADPDACPARVELAGSIQWKAQWSHRSSKRRQPDKRASKAGQQTGDPMSPRAHDRRHPVILTLFDSTTPVRHPGDLGNRLSEDSRDDTSLKEIGRFPNSRALRGESDVRDAMSTT</sequence>
<protein>
    <submittedName>
        <fullName evidence="2">Uncharacterized protein</fullName>
    </submittedName>
</protein>
<name>A0AAP0I8K7_9MAGN</name>
<proteinExistence type="predicted"/>
<feature type="region of interest" description="Disordered" evidence="1">
    <location>
        <begin position="43"/>
        <end position="140"/>
    </location>
</feature>
<evidence type="ECO:0000313" key="3">
    <source>
        <dbReference type="Proteomes" id="UP001417504"/>
    </source>
</evidence>
<dbReference type="AlphaFoldDB" id="A0AAP0I8K7"/>
<evidence type="ECO:0000256" key="1">
    <source>
        <dbReference type="SAM" id="MobiDB-lite"/>
    </source>
</evidence>
<evidence type="ECO:0000313" key="2">
    <source>
        <dbReference type="EMBL" id="KAK9110645.1"/>
    </source>
</evidence>
<keyword evidence="3" id="KW-1185">Reference proteome</keyword>
<accession>A0AAP0I8K7</accession>
<gene>
    <name evidence="2" type="ORF">Sjap_018705</name>
</gene>
<comment type="caution">
    <text evidence="2">The sequence shown here is derived from an EMBL/GenBank/DDBJ whole genome shotgun (WGS) entry which is preliminary data.</text>
</comment>
<reference evidence="2 3" key="1">
    <citation type="submission" date="2024-01" db="EMBL/GenBank/DDBJ databases">
        <title>Genome assemblies of Stephania.</title>
        <authorList>
            <person name="Yang L."/>
        </authorList>
    </citation>
    <scope>NUCLEOTIDE SEQUENCE [LARGE SCALE GENOMIC DNA]</scope>
    <source>
        <strain evidence="2">QJT</strain>
        <tissue evidence="2">Leaf</tissue>
    </source>
</reference>
<feature type="compositionally biased region" description="Basic and acidic residues" evidence="1">
    <location>
        <begin position="105"/>
        <end position="119"/>
    </location>
</feature>
<feature type="compositionally biased region" description="Basic and acidic residues" evidence="1">
    <location>
        <begin position="127"/>
        <end position="140"/>
    </location>
</feature>
<dbReference type="EMBL" id="JBBNAE010000007">
    <property type="protein sequence ID" value="KAK9110645.1"/>
    <property type="molecule type" value="Genomic_DNA"/>
</dbReference>
<dbReference type="Proteomes" id="UP001417504">
    <property type="component" value="Unassembled WGS sequence"/>
</dbReference>